<dbReference type="Pfam" id="PF00069">
    <property type="entry name" value="Pkinase"/>
    <property type="match status" value="1"/>
</dbReference>
<dbReference type="EMBL" id="CM026427">
    <property type="protein sequence ID" value="KAG0570095.1"/>
    <property type="molecule type" value="Genomic_DNA"/>
</dbReference>
<reference evidence="2 3" key="1">
    <citation type="submission" date="2020-06" db="EMBL/GenBank/DDBJ databases">
        <title>WGS assembly of Ceratodon purpureus strain R40.</title>
        <authorList>
            <person name="Carey S.B."/>
            <person name="Jenkins J."/>
            <person name="Shu S."/>
            <person name="Lovell J.T."/>
            <person name="Sreedasyam A."/>
            <person name="Maumus F."/>
            <person name="Tiley G.P."/>
            <person name="Fernandez-Pozo N."/>
            <person name="Barry K."/>
            <person name="Chen C."/>
            <person name="Wang M."/>
            <person name="Lipzen A."/>
            <person name="Daum C."/>
            <person name="Saski C.A."/>
            <person name="Payton A.C."/>
            <person name="Mcbreen J.C."/>
            <person name="Conrad R.E."/>
            <person name="Kollar L.M."/>
            <person name="Olsson S."/>
            <person name="Huttunen S."/>
            <person name="Landis J.B."/>
            <person name="Wickett N.J."/>
            <person name="Johnson M.G."/>
            <person name="Rensing S.A."/>
            <person name="Grimwood J."/>
            <person name="Schmutz J."/>
            <person name="Mcdaniel S.F."/>
        </authorList>
    </citation>
    <scope>NUCLEOTIDE SEQUENCE [LARGE SCALE GENOMIC DNA]</scope>
    <source>
        <strain evidence="2 3">R40</strain>
    </source>
</reference>
<dbReference type="InterPro" id="IPR008271">
    <property type="entry name" value="Ser/Thr_kinase_AS"/>
</dbReference>
<dbReference type="InterPro" id="IPR000719">
    <property type="entry name" value="Prot_kinase_dom"/>
</dbReference>
<sequence length="585" mass="66902">MLEFTLELARLVAPTPETPKTWLESFEKELVNRLCSCKLLDGSELLEFEMGDGWNLCSFLENDIQLGEDLWFLRLFACNSGIQLRNAIDCGRQPLGFPVTADAADSERVPSWRIIKYLCKVANQSERFYRGIYEEQWVRTVSEIRSQYSSEFLVFHSNVVPQQAYFSRMAPCPMNGICPRQGCTGGFFRIGEEDPRSHQYSGKYDFAEQLKPRVQPVRAAEETRYSSKLPTEDHSEELLPLEENEAVHVNTLGSGSQGEVSVILWRRGLFATKQFPRVKGQANPSFNKELEVAKKVLHPNIVHCFRASESLHTYPGFSGLTMELLEDDLEACLVELARTRDLFSFQDSLLVLLQIAEAMKHVHDRNFVHGDLKPGNIFISRLAMPHSYVNSQFYLVKVGDFGCTQHVDTPDAVQSFQFDIGTLYYKAPEVFKYREQQNQQQELQPVLQPTNLKKIDVYSFGVVAYQVLTGLPSTEIGKGKAWQLEEEKHGEGKAKKRRLLNYVFHRFSDHGAPRAFSKVNVMKSDRDVNQWRPSCVVVGDLNDDRARLLPLVTECWSSSPENRPDFTKICETIQTIYNQCFRGCN</sequence>
<proteinExistence type="predicted"/>
<dbReference type="AlphaFoldDB" id="A0A8T0HGG9"/>
<name>A0A8T0HGG9_CERPU</name>
<dbReference type="SMART" id="SM00220">
    <property type="entry name" value="S_TKc"/>
    <property type="match status" value="1"/>
</dbReference>
<dbReference type="GO" id="GO:0005524">
    <property type="term" value="F:ATP binding"/>
    <property type="evidence" value="ECO:0007669"/>
    <property type="project" value="InterPro"/>
</dbReference>
<dbReference type="Proteomes" id="UP000822688">
    <property type="component" value="Chromosome 6"/>
</dbReference>
<keyword evidence="3" id="KW-1185">Reference proteome</keyword>
<evidence type="ECO:0000313" key="3">
    <source>
        <dbReference type="Proteomes" id="UP000822688"/>
    </source>
</evidence>
<protein>
    <recommendedName>
        <fullName evidence="1">Protein kinase domain-containing protein</fullName>
    </recommendedName>
</protein>
<dbReference type="Gene3D" id="3.30.200.20">
    <property type="entry name" value="Phosphorylase Kinase, domain 1"/>
    <property type="match status" value="1"/>
</dbReference>
<evidence type="ECO:0000313" key="2">
    <source>
        <dbReference type="EMBL" id="KAG0570095.1"/>
    </source>
</evidence>
<organism evidence="2 3">
    <name type="scientific">Ceratodon purpureus</name>
    <name type="common">Fire moss</name>
    <name type="synonym">Dicranum purpureum</name>
    <dbReference type="NCBI Taxonomy" id="3225"/>
    <lineage>
        <taxon>Eukaryota</taxon>
        <taxon>Viridiplantae</taxon>
        <taxon>Streptophyta</taxon>
        <taxon>Embryophyta</taxon>
        <taxon>Bryophyta</taxon>
        <taxon>Bryophytina</taxon>
        <taxon>Bryopsida</taxon>
        <taxon>Dicranidae</taxon>
        <taxon>Pseudoditrichales</taxon>
        <taxon>Ditrichaceae</taxon>
        <taxon>Ceratodon</taxon>
    </lineage>
</organism>
<dbReference type="PANTHER" id="PTHR44329:SF260">
    <property type="entry name" value="PROTEIN KINASE DOMAIN-CONTAINING PROTEIN"/>
    <property type="match status" value="1"/>
</dbReference>
<dbReference type="InterPro" id="IPR051681">
    <property type="entry name" value="Ser/Thr_Kinases-Pseudokinases"/>
</dbReference>
<dbReference type="InterPro" id="IPR011009">
    <property type="entry name" value="Kinase-like_dom_sf"/>
</dbReference>
<comment type="caution">
    <text evidence="2">The sequence shown here is derived from an EMBL/GenBank/DDBJ whole genome shotgun (WGS) entry which is preliminary data.</text>
</comment>
<feature type="domain" description="Protein kinase" evidence="1">
    <location>
        <begin position="246"/>
        <end position="577"/>
    </location>
</feature>
<dbReference type="PANTHER" id="PTHR44329">
    <property type="entry name" value="SERINE/THREONINE-PROTEIN KINASE TNNI3K-RELATED"/>
    <property type="match status" value="1"/>
</dbReference>
<gene>
    <name evidence="2" type="ORF">KC19_6G138100</name>
</gene>
<dbReference type="PROSITE" id="PS50011">
    <property type="entry name" value="PROTEIN_KINASE_DOM"/>
    <property type="match status" value="1"/>
</dbReference>
<evidence type="ECO:0000259" key="1">
    <source>
        <dbReference type="PROSITE" id="PS50011"/>
    </source>
</evidence>
<dbReference type="GO" id="GO:0004674">
    <property type="term" value="F:protein serine/threonine kinase activity"/>
    <property type="evidence" value="ECO:0007669"/>
    <property type="project" value="TreeGrafter"/>
</dbReference>
<accession>A0A8T0HGG9</accession>
<dbReference type="Gene3D" id="1.10.510.10">
    <property type="entry name" value="Transferase(Phosphotransferase) domain 1"/>
    <property type="match status" value="1"/>
</dbReference>
<dbReference type="PROSITE" id="PS00108">
    <property type="entry name" value="PROTEIN_KINASE_ST"/>
    <property type="match status" value="1"/>
</dbReference>
<dbReference type="SUPFAM" id="SSF56112">
    <property type="entry name" value="Protein kinase-like (PK-like)"/>
    <property type="match status" value="1"/>
</dbReference>